<reference evidence="6 7" key="1">
    <citation type="submission" date="2019-11" db="EMBL/GenBank/DDBJ databases">
        <authorList>
            <person name="Zhang X.Y."/>
        </authorList>
    </citation>
    <scope>NUCLEOTIDE SEQUENCE [LARGE SCALE GENOMIC DNA]</scope>
    <source>
        <strain evidence="6 7">C176</strain>
    </source>
</reference>
<dbReference type="GO" id="GO:0006310">
    <property type="term" value="P:DNA recombination"/>
    <property type="evidence" value="ECO:0007669"/>
    <property type="project" value="UniProtKB-KW"/>
</dbReference>
<feature type="domain" description="Tyr recombinase" evidence="5">
    <location>
        <begin position="193"/>
        <end position="425"/>
    </location>
</feature>
<keyword evidence="3" id="KW-0238">DNA-binding</keyword>
<gene>
    <name evidence="6" type="ORF">GH984_03305</name>
</gene>
<dbReference type="GO" id="GO:0003677">
    <property type="term" value="F:DNA binding"/>
    <property type="evidence" value="ECO:0007669"/>
    <property type="project" value="UniProtKB-KW"/>
</dbReference>
<dbReference type="PANTHER" id="PTHR30349">
    <property type="entry name" value="PHAGE INTEGRASE-RELATED"/>
    <property type="match status" value="1"/>
</dbReference>
<keyword evidence="7" id="KW-1185">Reference proteome</keyword>
<evidence type="ECO:0000313" key="6">
    <source>
        <dbReference type="EMBL" id="MRH77723.1"/>
    </source>
</evidence>
<organism evidence="6 7">
    <name type="scientific">Spiribacter salilacus</name>
    <dbReference type="NCBI Taxonomy" id="2664894"/>
    <lineage>
        <taxon>Bacteria</taxon>
        <taxon>Pseudomonadati</taxon>
        <taxon>Pseudomonadota</taxon>
        <taxon>Gammaproteobacteria</taxon>
        <taxon>Chromatiales</taxon>
        <taxon>Ectothiorhodospiraceae</taxon>
        <taxon>Spiribacter</taxon>
    </lineage>
</organism>
<accession>A0A6N7QQQ1</accession>
<dbReference type="EMBL" id="WJPP01000002">
    <property type="protein sequence ID" value="MRH77723.1"/>
    <property type="molecule type" value="Genomic_DNA"/>
</dbReference>
<evidence type="ECO:0000256" key="4">
    <source>
        <dbReference type="ARBA" id="ARBA00023172"/>
    </source>
</evidence>
<proteinExistence type="inferred from homology"/>
<dbReference type="Gene3D" id="1.10.443.10">
    <property type="entry name" value="Intergrase catalytic core"/>
    <property type="match status" value="1"/>
</dbReference>
<dbReference type="Pfam" id="PF00589">
    <property type="entry name" value="Phage_integrase"/>
    <property type="match status" value="1"/>
</dbReference>
<evidence type="ECO:0000256" key="2">
    <source>
        <dbReference type="ARBA" id="ARBA00022908"/>
    </source>
</evidence>
<dbReference type="SUPFAM" id="SSF56349">
    <property type="entry name" value="DNA breaking-rejoining enzymes"/>
    <property type="match status" value="1"/>
</dbReference>
<name>A0A6N7QQQ1_9GAMM</name>
<comment type="caution">
    <text evidence="6">The sequence shown here is derived from an EMBL/GenBank/DDBJ whole genome shotgun (WGS) entry which is preliminary data.</text>
</comment>
<sequence length="439" mass="50107">MLIPIRNPRNTDTQQTIMGLATIFLRGKVWWLRYRVQGQGGYERESLGTQDRDAAIAKAYDIVSQYQNHGILPSRRLTVASAIKEYLDDKATEVATGNVLEGIGAGRFGTIQTHLSHWQKFLGDQTPLGNLHLDSGKAFKRWRLDQGASLVTIRNEQASFNALVRWLYERNKFHLAKLNMSKIRAAEFENQDVRRASFTEEQAQRIRAHLMAKIKSAEQSTNGVEYGDLLTSCFFMLLLETGLRIGEALAMEWRDHSLEEKVITGSVPDSGSSVTNPEDQEFHSLTRVQVRAESSKVRKSRVVKFLDSSNFFLLLKMAQLRRYEETDGQFPKPESTSKIFRLNTNTPMSRRIYLKGFEKLLDDLGIQNKQGALVPYSFRHYYITRHINIGKINTMQLSAIAGTSEQQIRKTYFHLFDQYVEDAALAGVVMHDGILIEHN</sequence>
<dbReference type="PROSITE" id="PS51898">
    <property type="entry name" value="TYR_RECOMBINASE"/>
    <property type="match status" value="1"/>
</dbReference>
<evidence type="ECO:0000259" key="5">
    <source>
        <dbReference type="PROSITE" id="PS51898"/>
    </source>
</evidence>
<evidence type="ECO:0000256" key="1">
    <source>
        <dbReference type="ARBA" id="ARBA00008857"/>
    </source>
</evidence>
<comment type="similarity">
    <text evidence="1">Belongs to the 'phage' integrase family.</text>
</comment>
<dbReference type="Proteomes" id="UP000433788">
    <property type="component" value="Unassembled WGS sequence"/>
</dbReference>
<dbReference type="InterPro" id="IPR050090">
    <property type="entry name" value="Tyrosine_recombinase_XerCD"/>
</dbReference>
<dbReference type="InterPro" id="IPR013762">
    <property type="entry name" value="Integrase-like_cat_sf"/>
</dbReference>
<dbReference type="AlphaFoldDB" id="A0A6N7QQQ1"/>
<dbReference type="InterPro" id="IPR002104">
    <property type="entry name" value="Integrase_catalytic"/>
</dbReference>
<dbReference type="GO" id="GO:0015074">
    <property type="term" value="P:DNA integration"/>
    <property type="evidence" value="ECO:0007669"/>
    <property type="project" value="UniProtKB-KW"/>
</dbReference>
<dbReference type="PANTHER" id="PTHR30349:SF41">
    <property type="entry name" value="INTEGRASE_RECOMBINASE PROTEIN MJ0367-RELATED"/>
    <property type="match status" value="1"/>
</dbReference>
<protein>
    <submittedName>
        <fullName evidence="6">Tyrosine-type recombinase/integrase</fullName>
    </submittedName>
</protein>
<keyword evidence="4" id="KW-0233">DNA recombination</keyword>
<evidence type="ECO:0000256" key="3">
    <source>
        <dbReference type="ARBA" id="ARBA00023125"/>
    </source>
</evidence>
<keyword evidence="2" id="KW-0229">DNA integration</keyword>
<dbReference type="InterPro" id="IPR011010">
    <property type="entry name" value="DNA_brk_join_enz"/>
</dbReference>
<evidence type="ECO:0000313" key="7">
    <source>
        <dbReference type="Proteomes" id="UP000433788"/>
    </source>
</evidence>